<dbReference type="Proteomes" id="UP000677054">
    <property type="component" value="Unassembled WGS sequence"/>
</dbReference>
<keyword evidence="8" id="KW-1185">Reference proteome</keyword>
<dbReference type="PANTHER" id="PTHR23507">
    <property type="entry name" value="ZGC:174356"/>
    <property type="match status" value="1"/>
</dbReference>
<feature type="transmembrane region" description="Helical" evidence="6">
    <location>
        <begin position="42"/>
        <end position="60"/>
    </location>
</feature>
<evidence type="ECO:0000256" key="3">
    <source>
        <dbReference type="ARBA" id="ARBA00022989"/>
    </source>
</evidence>
<dbReference type="Gene3D" id="1.20.1250.20">
    <property type="entry name" value="MFS general substrate transporter like domains"/>
    <property type="match status" value="1"/>
</dbReference>
<evidence type="ECO:0000313" key="8">
    <source>
        <dbReference type="Proteomes" id="UP000677054"/>
    </source>
</evidence>
<dbReference type="AlphaFoldDB" id="A0A7R8XHG0"/>
<gene>
    <name evidence="7" type="ORF">DSTB1V02_LOCUS7152</name>
</gene>
<dbReference type="InterPro" id="IPR036259">
    <property type="entry name" value="MFS_trans_sf"/>
</dbReference>
<evidence type="ECO:0000256" key="6">
    <source>
        <dbReference type="SAM" id="Phobius"/>
    </source>
</evidence>
<feature type="transmembrane region" description="Helical" evidence="6">
    <location>
        <begin position="292"/>
        <end position="313"/>
    </location>
</feature>
<dbReference type="EMBL" id="LR900936">
    <property type="protein sequence ID" value="CAD7247318.1"/>
    <property type="molecule type" value="Genomic_DNA"/>
</dbReference>
<evidence type="ECO:0008006" key="9">
    <source>
        <dbReference type="Google" id="ProtNLM"/>
    </source>
</evidence>
<evidence type="ECO:0000256" key="2">
    <source>
        <dbReference type="ARBA" id="ARBA00022692"/>
    </source>
</evidence>
<dbReference type="GO" id="GO:0016020">
    <property type="term" value="C:membrane"/>
    <property type="evidence" value="ECO:0007669"/>
    <property type="project" value="UniProtKB-SubCell"/>
</dbReference>
<comment type="subcellular location">
    <subcellularLocation>
        <location evidence="1">Membrane</location>
        <topology evidence="1">Multi-pass membrane protein</topology>
    </subcellularLocation>
</comment>
<keyword evidence="4 6" id="KW-0472">Membrane</keyword>
<dbReference type="InterPro" id="IPR011701">
    <property type="entry name" value="MFS"/>
</dbReference>
<dbReference type="PANTHER" id="PTHR23507:SF1">
    <property type="entry name" value="FI18259P1-RELATED"/>
    <property type="match status" value="1"/>
</dbReference>
<keyword evidence="3 6" id="KW-1133">Transmembrane helix</keyword>
<feature type="transmembrane region" description="Helical" evidence="6">
    <location>
        <begin position="131"/>
        <end position="152"/>
    </location>
</feature>
<evidence type="ECO:0000256" key="5">
    <source>
        <dbReference type="SAM" id="MobiDB-lite"/>
    </source>
</evidence>
<sequence>MSEPVKPTGDPVKPTGDPVKPSRETFPRRVVNAIRALSVEPVAFLFMFSLNISATIVQNLTMEKACRYRLDFSEDVCDRLHEDEFENEQDEVQKVTADYNMYRNIVEHVVPFFFTLFLGPWSDRNGRKIPLILVSVGQLLQMAGYFLNAYFMDWDIDWILVLGSLPYSMGGSVMCLIMSMFSYMADITETRSRTMRLSFMDGFFFAGRPLGSLAGAYLFQYFGYSVVFGVAMGVSALNILYSVKVLRNDTHEKGQIGEDGKGRPARPFLSPKNISDAFKALFRKRPFQQRTILLILVSTIFISMIPIFGEYSVDYLFVQKQFDWDEVSYSLHNAYYIVIATGGIFFLVPLLSMKFSASDALIGGVGVTLNAICRLGYAFARRSWHFYACENSFFLLPLLTVRTGVRSQESGELVISSGDFAHFDI</sequence>
<evidence type="ECO:0000256" key="1">
    <source>
        <dbReference type="ARBA" id="ARBA00004141"/>
    </source>
</evidence>
<feature type="transmembrane region" description="Helical" evidence="6">
    <location>
        <begin position="158"/>
        <end position="185"/>
    </location>
</feature>
<evidence type="ECO:0000313" key="7">
    <source>
        <dbReference type="EMBL" id="CAD7247318.1"/>
    </source>
</evidence>
<dbReference type="OrthoDB" id="3026777at2759"/>
<keyword evidence="2 6" id="KW-0812">Transmembrane</keyword>
<feature type="transmembrane region" description="Helical" evidence="6">
    <location>
        <begin position="224"/>
        <end position="243"/>
    </location>
</feature>
<feature type="region of interest" description="Disordered" evidence="5">
    <location>
        <begin position="1"/>
        <end position="24"/>
    </location>
</feature>
<evidence type="ECO:0000256" key="4">
    <source>
        <dbReference type="ARBA" id="ARBA00023136"/>
    </source>
</evidence>
<organism evidence="7">
    <name type="scientific">Darwinula stevensoni</name>
    <dbReference type="NCBI Taxonomy" id="69355"/>
    <lineage>
        <taxon>Eukaryota</taxon>
        <taxon>Metazoa</taxon>
        <taxon>Ecdysozoa</taxon>
        <taxon>Arthropoda</taxon>
        <taxon>Crustacea</taxon>
        <taxon>Oligostraca</taxon>
        <taxon>Ostracoda</taxon>
        <taxon>Podocopa</taxon>
        <taxon>Podocopida</taxon>
        <taxon>Darwinulocopina</taxon>
        <taxon>Darwinuloidea</taxon>
        <taxon>Darwinulidae</taxon>
        <taxon>Darwinula</taxon>
    </lineage>
</organism>
<reference evidence="7" key="1">
    <citation type="submission" date="2020-11" db="EMBL/GenBank/DDBJ databases">
        <authorList>
            <person name="Tran Van P."/>
        </authorList>
    </citation>
    <scope>NUCLEOTIDE SEQUENCE</scope>
</reference>
<protein>
    <recommendedName>
        <fullName evidence="9">Proton-coupled folate transporter</fullName>
    </recommendedName>
</protein>
<dbReference type="SUPFAM" id="SSF103473">
    <property type="entry name" value="MFS general substrate transporter"/>
    <property type="match status" value="1"/>
</dbReference>
<dbReference type="EMBL" id="CAJPEV010001419">
    <property type="protein sequence ID" value="CAG0892529.1"/>
    <property type="molecule type" value="Genomic_DNA"/>
</dbReference>
<feature type="non-terminal residue" evidence="7">
    <location>
        <position position="1"/>
    </location>
</feature>
<dbReference type="GO" id="GO:0022857">
    <property type="term" value="F:transmembrane transporter activity"/>
    <property type="evidence" value="ECO:0007669"/>
    <property type="project" value="InterPro"/>
</dbReference>
<name>A0A7R8XHG0_9CRUS</name>
<accession>A0A7R8XHG0</accession>
<proteinExistence type="predicted"/>
<dbReference type="Pfam" id="PF07690">
    <property type="entry name" value="MFS_1"/>
    <property type="match status" value="1"/>
</dbReference>
<feature type="transmembrane region" description="Helical" evidence="6">
    <location>
        <begin position="333"/>
        <end position="351"/>
    </location>
</feature>